<keyword evidence="2" id="KW-0378">Hydrolase</keyword>
<protein>
    <submittedName>
        <fullName evidence="2">Helicase IV</fullName>
    </submittedName>
</protein>
<reference evidence="2" key="2">
    <citation type="journal article" date="2021" name="PeerJ">
        <title>Extensive microbial diversity within the chicken gut microbiome revealed by metagenomics and culture.</title>
        <authorList>
            <person name="Gilroy R."/>
            <person name="Ravi A."/>
            <person name="Getino M."/>
            <person name="Pursley I."/>
            <person name="Horton D.L."/>
            <person name="Alikhan N.F."/>
            <person name="Baker D."/>
            <person name="Gharbi K."/>
            <person name="Hall N."/>
            <person name="Watson M."/>
            <person name="Adriaenssens E.M."/>
            <person name="Foster-Nyarko E."/>
            <person name="Jarju S."/>
            <person name="Secka A."/>
            <person name="Antonio M."/>
            <person name="Oren A."/>
            <person name="Chaudhuri R.R."/>
            <person name="La Ragione R."/>
            <person name="Hildebrand F."/>
            <person name="Pallen M.J."/>
        </authorList>
    </citation>
    <scope>NUCLEOTIDE SEQUENCE</scope>
    <source>
        <strain evidence="2">2889</strain>
    </source>
</reference>
<accession>A0A9D9DTJ4</accession>
<comment type="caution">
    <text evidence="2">The sequence shown here is derived from an EMBL/GenBank/DDBJ whole genome shotgun (WGS) entry which is preliminary data.</text>
</comment>
<evidence type="ECO:0000313" key="3">
    <source>
        <dbReference type="Proteomes" id="UP000823612"/>
    </source>
</evidence>
<dbReference type="AlphaFoldDB" id="A0A9D9DTJ4"/>
<keyword evidence="1" id="KW-0472">Membrane</keyword>
<dbReference type="GO" id="GO:0004386">
    <property type="term" value="F:helicase activity"/>
    <property type="evidence" value="ECO:0007669"/>
    <property type="project" value="UniProtKB-KW"/>
</dbReference>
<keyword evidence="2" id="KW-0547">Nucleotide-binding</keyword>
<dbReference type="Proteomes" id="UP000823612">
    <property type="component" value="Unassembled WGS sequence"/>
</dbReference>
<evidence type="ECO:0000256" key="1">
    <source>
        <dbReference type="SAM" id="Phobius"/>
    </source>
</evidence>
<evidence type="ECO:0000313" key="2">
    <source>
        <dbReference type="EMBL" id="MBO8432418.1"/>
    </source>
</evidence>
<proteinExistence type="predicted"/>
<feature type="transmembrane region" description="Helical" evidence="1">
    <location>
        <begin position="6"/>
        <end position="26"/>
    </location>
</feature>
<organism evidence="2 3">
    <name type="scientific">Candidatus Pullibacteroides excrementavium</name>
    <dbReference type="NCBI Taxonomy" id="2840905"/>
    <lineage>
        <taxon>Bacteria</taxon>
        <taxon>Pseudomonadati</taxon>
        <taxon>Bacteroidota</taxon>
        <taxon>Bacteroidia</taxon>
        <taxon>Bacteroidales</taxon>
        <taxon>Candidatus Pullibacteroides</taxon>
    </lineage>
</organism>
<dbReference type="EMBL" id="JADIMZ010000058">
    <property type="protein sequence ID" value="MBO8432418.1"/>
    <property type="molecule type" value="Genomic_DNA"/>
</dbReference>
<keyword evidence="2" id="KW-0067">ATP-binding</keyword>
<keyword evidence="1" id="KW-1133">Transmembrane helix</keyword>
<sequence length="149" mass="17413">MQSLFILAICIIAISLVVIVIVRIRLKNKSNELSERIVTITPYSDIQESREKELSQSNKSFFIDIETDLRNSFNGHIISSSEEEQFTKYYTEFFHEVNSLLKSLEIFHIEPSETISKFTHDFGNIRSIVKRHNEQVIQGILDTHKDFFD</sequence>
<keyword evidence="2" id="KW-0347">Helicase</keyword>
<feature type="non-terminal residue" evidence="2">
    <location>
        <position position="149"/>
    </location>
</feature>
<gene>
    <name evidence="2" type="ORF">IAB08_03875</name>
</gene>
<reference evidence="2" key="1">
    <citation type="submission" date="2020-10" db="EMBL/GenBank/DDBJ databases">
        <authorList>
            <person name="Gilroy R."/>
        </authorList>
    </citation>
    <scope>NUCLEOTIDE SEQUENCE</scope>
    <source>
        <strain evidence="2">2889</strain>
    </source>
</reference>
<name>A0A9D9DTJ4_9BACT</name>
<keyword evidence="1" id="KW-0812">Transmembrane</keyword>